<sequence length="124" mass="14321">MCSRAVGLGVAAADVLPAVDQAWSIRSGLKVQICSGHHHWWHAKQSKARDLVPVSEKWRVPKRIGWLRSFFKSGRLPFLRRRKEKKNERKKEERLPRPPLMVIEGGGGFWLRFLLSERASCIDH</sequence>
<protein>
    <submittedName>
        <fullName evidence="1">OLC1v1029142C1</fullName>
    </submittedName>
</protein>
<name>A0AAV1CDB0_OLDCO</name>
<dbReference type="AlphaFoldDB" id="A0AAV1CDB0"/>
<keyword evidence="2" id="KW-1185">Reference proteome</keyword>
<evidence type="ECO:0000313" key="1">
    <source>
        <dbReference type="EMBL" id="CAI9093599.1"/>
    </source>
</evidence>
<organism evidence="1 2">
    <name type="scientific">Oldenlandia corymbosa var. corymbosa</name>
    <dbReference type="NCBI Taxonomy" id="529605"/>
    <lineage>
        <taxon>Eukaryota</taxon>
        <taxon>Viridiplantae</taxon>
        <taxon>Streptophyta</taxon>
        <taxon>Embryophyta</taxon>
        <taxon>Tracheophyta</taxon>
        <taxon>Spermatophyta</taxon>
        <taxon>Magnoliopsida</taxon>
        <taxon>eudicotyledons</taxon>
        <taxon>Gunneridae</taxon>
        <taxon>Pentapetalae</taxon>
        <taxon>asterids</taxon>
        <taxon>lamiids</taxon>
        <taxon>Gentianales</taxon>
        <taxon>Rubiaceae</taxon>
        <taxon>Rubioideae</taxon>
        <taxon>Spermacoceae</taxon>
        <taxon>Hedyotis-Oldenlandia complex</taxon>
        <taxon>Oldenlandia</taxon>
    </lineage>
</organism>
<dbReference type="EMBL" id="OX459119">
    <property type="protein sequence ID" value="CAI9093599.1"/>
    <property type="molecule type" value="Genomic_DNA"/>
</dbReference>
<proteinExistence type="predicted"/>
<dbReference type="Proteomes" id="UP001161247">
    <property type="component" value="Chromosome 2"/>
</dbReference>
<evidence type="ECO:0000313" key="2">
    <source>
        <dbReference type="Proteomes" id="UP001161247"/>
    </source>
</evidence>
<gene>
    <name evidence="1" type="ORF">OLC1_LOCUS4963</name>
</gene>
<reference evidence="1" key="1">
    <citation type="submission" date="2023-03" db="EMBL/GenBank/DDBJ databases">
        <authorList>
            <person name="Julca I."/>
        </authorList>
    </citation>
    <scope>NUCLEOTIDE SEQUENCE</scope>
</reference>
<accession>A0AAV1CDB0</accession>